<reference evidence="1 2" key="1">
    <citation type="submission" date="2021-03" db="EMBL/GenBank/DDBJ databases">
        <authorList>
            <person name="King G.J."/>
            <person name="Bancroft I."/>
            <person name="Baten A."/>
            <person name="Bloomfield J."/>
            <person name="Borpatragohain P."/>
            <person name="He Z."/>
            <person name="Irish N."/>
            <person name="Irwin J."/>
            <person name="Liu K."/>
            <person name="Mauleon R.P."/>
            <person name="Moore J."/>
            <person name="Morris R."/>
            <person name="Ostergaard L."/>
            <person name="Wang B."/>
            <person name="Wells R."/>
        </authorList>
    </citation>
    <scope>NUCLEOTIDE SEQUENCE [LARGE SCALE GENOMIC DNA]</scope>
    <source>
        <strain evidence="1">R-o-18</strain>
        <tissue evidence="1">Leaf</tissue>
    </source>
</reference>
<proteinExistence type="predicted"/>
<accession>A0ABQ7LI37</accession>
<sequence length="90" mass="10299">MMYQHIQLMNQCLDNNNPEAHYIEGLNQYFFQHKSIKGLNHLRLRQSAYRNNDSSTFLYVVKLNLEVLGSSAAGSYHGKIINSSPINARA</sequence>
<comment type="caution">
    <text evidence="1">The sequence shown here is derived from an EMBL/GenBank/DDBJ whole genome shotgun (WGS) entry which is preliminary data.</text>
</comment>
<organism evidence="1 2">
    <name type="scientific">Brassica rapa subsp. trilocularis</name>
    <dbReference type="NCBI Taxonomy" id="1813537"/>
    <lineage>
        <taxon>Eukaryota</taxon>
        <taxon>Viridiplantae</taxon>
        <taxon>Streptophyta</taxon>
        <taxon>Embryophyta</taxon>
        <taxon>Tracheophyta</taxon>
        <taxon>Spermatophyta</taxon>
        <taxon>Magnoliopsida</taxon>
        <taxon>eudicotyledons</taxon>
        <taxon>Gunneridae</taxon>
        <taxon>Pentapetalae</taxon>
        <taxon>rosids</taxon>
        <taxon>malvids</taxon>
        <taxon>Brassicales</taxon>
        <taxon>Brassicaceae</taxon>
        <taxon>Brassiceae</taxon>
        <taxon>Brassica</taxon>
    </lineage>
</organism>
<dbReference type="Proteomes" id="UP000823674">
    <property type="component" value="Chromosome A09"/>
</dbReference>
<evidence type="ECO:0000313" key="1">
    <source>
        <dbReference type="EMBL" id="KAG5385300.1"/>
    </source>
</evidence>
<name>A0ABQ7LI37_BRACM</name>
<protein>
    <submittedName>
        <fullName evidence="1">Uncharacterized protein</fullName>
    </submittedName>
</protein>
<keyword evidence="2" id="KW-1185">Reference proteome</keyword>
<gene>
    <name evidence="1" type="primary">A09p049210.1_BraROA</name>
    <name evidence="1" type="ORF">IGI04_036770</name>
</gene>
<dbReference type="EMBL" id="JADBGQ010000008">
    <property type="protein sequence ID" value="KAG5385300.1"/>
    <property type="molecule type" value="Genomic_DNA"/>
</dbReference>
<evidence type="ECO:0000313" key="2">
    <source>
        <dbReference type="Proteomes" id="UP000823674"/>
    </source>
</evidence>